<name>A0A225T0V9_9BURK</name>
<sequence>MAQDAPMPPAQTVRFPSSDGKTTLTGYLYDPFGAGPHPAIILLHGRAGLYSARINGTCTQVGPAIPSPCDAGTLSARHLDWTRYWLARGYVVLLVDSFGPRGVAHGFGRHTHGSPERAATNELTVRPLDAEGALQWLATRSEVDVRRIMLQGWSNGASTALNVMQRQAARPSGDSPSFAAALVFYPGCGKQALLSSHPELDKPVQVLLGSADEEVSPATCQRVLRQAIPVRQAPPPMVTVYTGATHDFDDPGRVRQSIQANRAAREEARSRVGPWLDRITP</sequence>
<evidence type="ECO:0000313" key="5">
    <source>
        <dbReference type="Proteomes" id="UP000214747"/>
    </source>
</evidence>
<dbReference type="EMBL" id="NJGV01000001">
    <property type="protein sequence ID" value="OWY36943.1"/>
    <property type="molecule type" value="Genomic_DNA"/>
</dbReference>
<dbReference type="Proteomes" id="UP000214747">
    <property type="component" value="Unassembled WGS sequence"/>
</dbReference>
<dbReference type="GO" id="GO:0052689">
    <property type="term" value="F:carboxylic ester hydrolase activity"/>
    <property type="evidence" value="ECO:0007669"/>
    <property type="project" value="UniProtKB-ARBA"/>
</dbReference>
<reference evidence="4 5" key="1">
    <citation type="journal article" date="2010" name="Int. J. Syst. Evol. Microbiol.">
        <title>Reclassification of Herbaspirillum putei as a later heterotypic synonym of Herbaspirillum huttiense, with the description of H. huttiense subsp. huttiense subsp. nov. and H. huttiense subsp. putei subsp. nov., comb. nov., and description of Herbaspirillum aquaticum sp. nov.</title>
        <authorList>
            <person name="Dobritsa A.P."/>
            <person name="Reddy M.C."/>
            <person name="Samadpour M."/>
        </authorList>
    </citation>
    <scope>NUCLEOTIDE SEQUENCE [LARGE SCALE GENOMIC DNA]</scope>
    <source>
        <strain evidence="4 5">IEH 4430</strain>
    </source>
</reference>
<protein>
    <submittedName>
        <fullName evidence="4">Dienelactone hydrolase</fullName>
    </submittedName>
</protein>
<proteinExistence type="predicted"/>
<dbReference type="InterPro" id="IPR002925">
    <property type="entry name" value="Dienelactn_hydro"/>
</dbReference>
<dbReference type="Pfam" id="PF01738">
    <property type="entry name" value="DLH"/>
    <property type="match status" value="1"/>
</dbReference>
<dbReference type="Gene3D" id="3.40.50.1820">
    <property type="entry name" value="alpha/beta hydrolase"/>
    <property type="match status" value="1"/>
</dbReference>
<evidence type="ECO:0000256" key="2">
    <source>
        <dbReference type="SAM" id="MobiDB-lite"/>
    </source>
</evidence>
<dbReference type="InterPro" id="IPR029058">
    <property type="entry name" value="AB_hydrolase_fold"/>
</dbReference>
<organism evidence="4 5">
    <name type="scientific">Herbaspirillum aquaticum</name>
    <dbReference type="NCBI Taxonomy" id="568783"/>
    <lineage>
        <taxon>Bacteria</taxon>
        <taxon>Pseudomonadati</taxon>
        <taxon>Pseudomonadota</taxon>
        <taxon>Betaproteobacteria</taxon>
        <taxon>Burkholderiales</taxon>
        <taxon>Oxalobacteraceae</taxon>
        <taxon>Herbaspirillum</taxon>
    </lineage>
</organism>
<feature type="domain" description="Dienelactone hydrolase" evidence="3">
    <location>
        <begin position="85"/>
        <end position="278"/>
    </location>
</feature>
<dbReference type="PANTHER" id="PTHR22946">
    <property type="entry name" value="DIENELACTONE HYDROLASE DOMAIN-CONTAINING PROTEIN-RELATED"/>
    <property type="match status" value="1"/>
</dbReference>
<evidence type="ECO:0000313" key="4">
    <source>
        <dbReference type="EMBL" id="OWY36943.1"/>
    </source>
</evidence>
<evidence type="ECO:0000259" key="3">
    <source>
        <dbReference type="Pfam" id="PF01738"/>
    </source>
</evidence>
<comment type="caution">
    <text evidence="4">The sequence shown here is derived from an EMBL/GenBank/DDBJ whole genome shotgun (WGS) entry which is preliminary data.</text>
</comment>
<dbReference type="PANTHER" id="PTHR22946:SF9">
    <property type="entry name" value="POLYKETIDE TRANSFERASE AF380"/>
    <property type="match status" value="1"/>
</dbReference>
<keyword evidence="5" id="KW-1185">Reference proteome</keyword>
<keyword evidence="1 4" id="KW-0378">Hydrolase</keyword>
<dbReference type="AlphaFoldDB" id="A0A225T0V9"/>
<dbReference type="SUPFAM" id="SSF53474">
    <property type="entry name" value="alpha/beta-Hydrolases"/>
    <property type="match status" value="1"/>
</dbReference>
<feature type="region of interest" description="Disordered" evidence="2">
    <location>
        <begin position="262"/>
        <end position="281"/>
    </location>
</feature>
<evidence type="ECO:0000256" key="1">
    <source>
        <dbReference type="ARBA" id="ARBA00022801"/>
    </source>
</evidence>
<gene>
    <name evidence="4" type="ORF">CEJ45_00035</name>
</gene>
<accession>A0A225T0V9</accession>
<dbReference type="InterPro" id="IPR050261">
    <property type="entry name" value="FrsA_esterase"/>
</dbReference>